<evidence type="ECO:0000256" key="1">
    <source>
        <dbReference type="ARBA" id="ARBA00006987"/>
    </source>
</evidence>
<proteinExistence type="inferred from homology"/>
<reference evidence="3 4" key="1">
    <citation type="submission" date="2016-11" db="EMBL/GenBank/DDBJ databases">
        <authorList>
            <person name="Jaros S."/>
            <person name="Januszkiewicz K."/>
            <person name="Wedrychowicz H."/>
        </authorList>
    </citation>
    <scope>NUCLEOTIDE SEQUENCE [LARGE SCALE GENOMIC DNA]</scope>
    <source>
        <strain evidence="3 4">DSM 14828</strain>
    </source>
</reference>
<dbReference type="PANTHER" id="PTHR42928">
    <property type="entry name" value="TRICARBOXYLATE-BINDING PROTEIN"/>
    <property type="match status" value="1"/>
</dbReference>
<dbReference type="InterPro" id="IPR042100">
    <property type="entry name" value="Bug_dom1"/>
</dbReference>
<keyword evidence="2" id="KW-0732">Signal</keyword>
<dbReference type="SUPFAM" id="SSF53850">
    <property type="entry name" value="Periplasmic binding protein-like II"/>
    <property type="match status" value="1"/>
</dbReference>
<evidence type="ECO:0000256" key="2">
    <source>
        <dbReference type="SAM" id="SignalP"/>
    </source>
</evidence>
<name>A0A1M4WFK3_9FIRM</name>
<dbReference type="STRING" id="1120975.SAMN02746064_01225"/>
<organism evidence="3 4">
    <name type="scientific">Alkalibacter saccharofermentans DSM 14828</name>
    <dbReference type="NCBI Taxonomy" id="1120975"/>
    <lineage>
        <taxon>Bacteria</taxon>
        <taxon>Bacillati</taxon>
        <taxon>Bacillota</taxon>
        <taxon>Clostridia</taxon>
        <taxon>Eubacteriales</taxon>
        <taxon>Eubacteriaceae</taxon>
        <taxon>Alkalibacter</taxon>
    </lineage>
</organism>
<evidence type="ECO:0000313" key="3">
    <source>
        <dbReference type="EMBL" id="SHE80071.1"/>
    </source>
</evidence>
<sequence length="332" mass="36699">MSKKGKMKKRLAVVAALMLVAMVALTGCAGKKSIRVLIGSTAVTGDTYQTADFITRAIADDLNADMRVDPVGSSEMFRELGRAGTDGSTIALFHDYTFLGTLYGAYEENWLEEFQVGPTISINAGTCLAVMANNEYGIEDWDSLVEAARENVIVFGIEEGSVSNYISEQTKRFLVDNEGVPEENIQFSALGGMSAQREALWAGTIDVFNGSYSADIENTAERGNTDERTTMNIIALTGRDRLDGVDIPTLGELTNGRLFYDKEFFFITQKETDADFIKELEDAVKDALENDEELKAQFAQNQFMANFKTLEESVPYFNEKMESARQIIESGR</sequence>
<dbReference type="RefSeq" id="WP_073270204.1">
    <property type="nucleotide sequence ID" value="NZ_FQTU01000007.1"/>
</dbReference>
<dbReference type="InterPro" id="IPR005064">
    <property type="entry name" value="BUG"/>
</dbReference>
<protein>
    <submittedName>
        <fullName evidence="3">Tripartite-type tricarboxylate transporter, receptor component TctC</fullName>
    </submittedName>
</protein>
<dbReference type="PROSITE" id="PS51257">
    <property type="entry name" value="PROKAR_LIPOPROTEIN"/>
    <property type="match status" value="1"/>
</dbReference>
<gene>
    <name evidence="3" type="ORF">SAMN02746064_01225</name>
</gene>
<dbReference type="Gene3D" id="3.40.190.10">
    <property type="entry name" value="Periplasmic binding protein-like II"/>
    <property type="match status" value="1"/>
</dbReference>
<feature type="chain" id="PRO_5038916418" evidence="2">
    <location>
        <begin position="27"/>
        <end position="332"/>
    </location>
</feature>
<dbReference type="PANTHER" id="PTHR42928:SF5">
    <property type="entry name" value="BLR1237 PROTEIN"/>
    <property type="match status" value="1"/>
</dbReference>
<feature type="signal peptide" evidence="2">
    <location>
        <begin position="1"/>
        <end position="26"/>
    </location>
</feature>
<keyword evidence="4" id="KW-1185">Reference proteome</keyword>
<accession>A0A1M4WFK3</accession>
<keyword evidence="3" id="KW-0675">Receptor</keyword>
<dbReference type="EMBL" id="FQTU01000007">
    <property type="protein sequence ID" value="SHE80071.1"/>
    <property type="molecule type" value="Genomic_DNA"/>
</dbReference>
<dbReference type="Proteomes" id="UP000184251">
    <property type="component" value="Unassembled WGS sequence"/>
</dbReference>
<comment type="similarity">
    <text evidence="1">Belongs to the UPF0065 (bug) family.</text>
</comment>
<evidence type="ECO:0000313" key="4">
    <source>
        <dbReference type="Proteomes" id="UP000184251"/>
    </source>
</evidence>
<dbReference type="AlphaFoldDB" id="A0A1M4WFK3"/>
<dbReference type="OrthoDB" id="2807033at2"/>
<dbReference type="Gene3D" id="3.40.190.150">
    <property type="entry name" value="Bordetella uptake gene, domain 1"/>
    <property type="match status" value="1"/>
</dbReference>